<gene>
    <name evidence="2" type="ORF">GCM10023307_15870</name>
</gene>
<evidence type="ECO:0000259" key="1">
    <source>
        <dbReference type="PROSITE" id="PS51819"/>
    </source>
</evidence>
<name>A0ABP9B6I9_9GAMM</name>
<dbReference type="RefSeq" id="WP_345302769.1">
    <property type="nucleotide sequence ID" value="NZ_BAABJE010000005.1"/>
</dbReference>
<dbReference type="PANTHER" id="PTHR36503">
    <property type="entry name" value="BLR2520 PROTEIN"/>
    <property type="match status" value="1"/>
</dbReference>
<dbReference type="PANTHER" id="PTHR36503:SF2">
    <property type="entry name" value="BLR2408 PROTEIN"/>
    <property type="match status" value="1"/>
</dbReference>
<dbReference type="Proteomes" id="UP001499959">
    <property type="component" value="Unassembled WGS sequence"/>
</dbReference>
<evidence type="ECO:0000313" key="2">
    <source>
        <dbReference type="EMBL" id="GAA4791316.1"/>
    </source>
</evidence>
<dbReference type="EMBL" id="BAABJE010000005">
    <property type="protein sequence ID" value="GAA4791316.1"/>
    <property type="molecule type" value="Genomic_DNA"/>
</dbReference>
<protein>
    <submittedName>
        <fullName evidence="2">VOC family protein</fullName>
    </submittedName>
</protein>
<dbReference type="Pfam" id="PF22677">
    <property type="entry name" value="Ble-like_N"/>
    <property type="match status" value="1"/>
</dbReference>
<feature type="domain" description="VOC" evidence="1">
    <location>
        <begin position="3"/>
        <end position="127"/>
    </location>
</feature>
<dbReference type="SUPFAM" id="SSF54593">
    <property type="entry name" value="Glyoxalase/Bleomycin resistance protein/Dihydroxybiphenyl dioxygenase"/>
    <property type="match status" value="1"/>
</dbReference>
<sequence length="135" mass="14856">MPTSLFVNLPIADLRRSIDFFSALGFAFNPKFSNEDATCLVISEHIQVMLLTTPFFAGFTRKPVADAHAATEVLLALSCESRGEVDALVAKAVAAGAATPMAVQDHGFMYQHGFEDLDGHLWEVFWMNEAEFQQS</sequence>
<dbReference type="PROSITE" id="PS51819">
    <property type="entry name" value="VOC"/>
    <property type="match status" value="1"/>
</dbReference>
<dbReference type="InterPro" id="IPR053863">
    <property type="entry name" value="Glyoxy/Ble-like_N"/>
</dbReference>
<reference evidence="3" key="1">
    <citation type="journal article" date="2019" name="Int. J. Syst. Evol. Microbiol.">
        <title>The Global Catalogue of Microorganisms (GCM) 10K type strain sequencing project: providing services to taxonomists for standard genome sequencing and annotation.</title>
        <authorList>
            <consortium name="The Broad Institute Genomics Platform"/>
            <consortium name="The Broad Institute Genome Sequencing Center for Infectious Disease"/>
            <person name="Wu L."/>
            <person name="Ma J."/>
        </authorList>
    </citation>
    <scope>NUCLEOTIDE SEQUENCE [LARGE SCALE GENOMIC DNA]</scope>
    <source>
        <strain evidence="3">JCM 18204</strain>
    </source>
</reference>
<organism evidence="2 3">
    <name type="scientific">Lysobacter hankyongensis</name>
    <dbReference type="NCBI Taxonomy" id="1176535"/>
    <lineage>
        <taxon>Bacteria</taxon>
        <taxon>Pseudomonadati</taxon>
        <taxon>Pseudomonadota</taxon>
        <taxon>Gammaproteobacteria</taxon>
        <taxon>Lysobacterales</taxon>
        <taxon>Lysobacteraceae</taxon>
        <taxon>Lysobacter</taxon>
    </lineage>
</organism>
<comment type="caution">
    <text evidence="2">The sequence shown here is derived from an EMBL/GenBank/DDBJ whole genome shotgun (WGS) entry which is preliminary data.</text>
</comment>
<dbReference type="InterPro" id="IPR037523">
    <property type="entry name" value="VOC_core"/>
</dbReference>
<accession>A0ABP9B6I9</accession>
<dbReference type="Gene3D" id="3.10.180.10">
    <property type="entry name" value="2,3-Dihydroxybiphenyl 1,2-Dioxygenase, domain 1"/>
    <property type="match status" value="1"/>
</dbReference>
<evidence type="ECO:0000313" key="3">
    <source>
        <dbReference type="Proteomes" id="UP001499959"/>
    </source>
</evidence>
<proteinExistence type="predicted"/>
<keyword evidence="3" id="KW-1185">Reference proteome</keyword>
<dbReference type="InterPro" id="IPR029068">
    <property type="entry name" value="Glyas_Bleomycin-R_OHBP_Dase"/>
</dbReference>